<keyword evidence="1" id="KW-0472">Membrane</keyword>
<organism evidence="2 3">
    <name type="scientific">Flagellimonas sediminis</name>
    <dbReference type="NCBI Taxonomy" id="2696468"/>
    <lineage>
        <taxon>Bacteria</taxon>
        <taxon>Pseudomonadati</taxon>
        <taxon>Bacteroidota</taxon>
        <taxon>Flavobacteriia</taxon>
        <taxon>Flavobacteriales</taxon>
        <taxon>Flavobacteriaceae</taxon>
        <taxon>Flagellimonas</taxon>
    </lineage>
</organism>
<keyword evidence="1" id="KW-1133">Transmembrane helix</keyword>
<keyword evidence="3" id="KW-1185">Reference proteome</keyword>
<feature type="transmembrane region" description="Helical" evidence="1">
    <location>
        <begin position="42"/>
        <end position="62"/>
    </location>
</feature>
<protein>
    <submittedName>
        <fullName evidence="2">Uncharacterized protein</fullName>
    </submittedName>
</protein>
<dbReference type="Proteomes" id="UP000468707">
    <property type="component" value="Unassembled WGS sequence"/>
</dbReference>
<dbReference type="EMBL" id="JAAAMI010000003">
    <property type="protein sequence ID" value="NDV43453.1"/>
    <property type="molecule type" value="Genomic_DNA"/>
</dbReference>
<evidence type="ECO:0000313" key="3">
    <source>
        <dbReference type="Proteomes" id="UP000468707"/>
    </source>
</evidence>
<accession>A0A6I5KSM2</accession>
<keyword evidence="1" id="KW-0812">Transmembrane</keyword>
<name>A0A6I5KSM2_9FLAO</name>
<proteinExistence type="predicted"/>
<reference evidence="2 3" key="1">
    <citation type="submission" date="2020-01" db="EMBL/GenBank/DDBJ databases">
        <title>Muricauda sediminis sp.nov. 40Bstr401.</title>
        <authorList>
            <person name="Xue Z."/>
            <person name="Zhu S."/>
            <person name="Ren N."/>
            <person name="Chen T."/>
            <person name="Chen X."/>
            <person name="Chen J."/>
            <person name="Yang J."/>
        </authorList>
    </citation>
    <scope>NUCLEOTIDE SEQUENCE [LARGE SCALE GENOMIC DNA]</scope>
    <source>
        <strain evidence="2 3">40Bstr401</strain>
    </source>
</reference>
<evidence type="ECO:0000256" key="1">
    <source>
        <dbReference type="SAM" id="Phobius"/>
    </source>
</evidence>
<gene>
    <name evidence="2" type="ORF">GTK07_08940</name>
</gene>
<dbReference type="AlphaFoldDB" id="A0A6I5KSM2"/>
<sequence length="245" mass="27625">MDKLEKHIKEKLEGRTITPSPGAWEKIAGQISIQPKKKGRKWYPLAIAASFVGILLVSILFFTSEPNKEAQIQVVEENPGKTDVNHDVETRPIELIQKEQLNVGEVEVAKSEPEPILPESRKEQVELPKSESVLAQQETKLPVEDERMKKSEGLIFQKVEEVVAQVEIMESLQHNVSDAEVDSLLRAAQKQILTDKLFAQDGTVDAMDLLAEVEDELDETFRDQIFDALKDGYLKLRTAVADRNN</sequence>
<dbReference type="RefSeq" id="WP_163634939.1">
    <property type="nucleotide sequence ID" value="NZ_JAAAMI010000003.1"/>
</dbReference>
<comment type="caution">
    <text evidence="2">The sequence shown here is derived from an EMBL/GenBank/DDBJ whole genome shotgun (WGS) entry which is preliminary data.</text>
</comment>
<evidence type="ECO:0000313" key="2">
    <source>
        <dbReference type="EMBL" id="NDV43453.1"/>
    </source>
</evidence>